<sequence length="136" mass="15385">MMLNLRLDITGEKNEGRFPLDGLQLELFQDKANDDHPRPVMSGANSKHAALSTGIRKLHVMNEASFIGMNGMQHAHLENGCWEITWRDGDPSGALVCGFDVPKEVRVHCMNWTTYLFPNRMSSLTIFVAYDILYCL</sequence>
<reference evidence="1" key="1">
    <citation type="submission" date="2021-01" db="EMBL/GenBank/DDBJ databases">
        <authorList>
            <person name="Corre E."/>
            <person name="Pelletier E."/>
            <person name="Niang G."/>
            <person name="Scheremetjew M."/>
            <person name="Finn R."/>
            <person name="Kale V."/>
            <person name="Holt S."/>
            <person name="Cochrane G."/>
            <person name="Meng A."/>
            <person name="Brown T."/>
            <person name="Cohen L."/>
        </authorList>
    </citation>
    <scope>NUCLEOTIDE SEQUENCE</scope>
    <source>
        <strain evidence="1">CCAP1064/1</strain>
    </source>
</reference>
<gene>
    <name evidence="1" type="ORF">PINE0816_LOCUS606</name>
</gene>
<accession>A0A7S0G8G0</accession>
<organism evidence="1">
    <name type="scientific">Proboscia inermis</name>
    <dbReference type="NCBI Taxonomy" id="420281"/>
    <lineage>
        <taxon>Eukaryota</taxon>
        <taxon>Sar</taxon>
        <taxon>Stramenopiles</taxon>
        <taxon>Ochrophyta</taxon>
        <taxon>Bacillariophyta</taxon>
        <taxon>Coscinodiscophyceae</taxon>
        <taxon>Rhizosoleniophycidae</taxon>
        <taxon>Rhizosoleniales</taxon>
        <taxon>Rhizosoleniaceae</taxon>
        <taxon>Proboscia</taxon>
    </lineage>
</organism>
<dbReference type="EMBL" id="HBEL01001290">
    <property type="protein sequence ID" value="CAD8404503.1"/>
    <property type="molecule type" value="Transcribed_RNA"/>
</dbReference>
<protein>
    <submittedName>
        <fullName evidence="1">Uncharacterized protein</fullName>
    </submittedName>
</protein>
<name>A0A7S0G8G0_9STRA</name>
<evidence type="ECO:0000313" key="1">
    <source>
        <dbReference type="EMBL" id="CAD8404503.1"/>
    </source>
</evidence>
<proteinExistence type="predicted"/>
<dbReference type="AlphaFoldDB" id="A0A7S0G8G0"/>